<evidence type="ECO:0000313" key="2">
    <source>
        <dbReference type="Proteomes" id="UP000249873"/>
    </source>
</evidence>
<gene>
    <name evidence="1" type="ORF">DJ013_08390</name>
</gene>
<dbReference type="EMBL" id="CP029480">
    <property type="protein sequence ID" value="AWV98190.1"/>
    <property type="molecule type" value="Genomic_DNA"/>
</dbReference>
<sequence length="311" mass="36247">MGVFSSFIWGFYAHQQINRLAIYTLPEEMLGFYKKNIDYVTENAVNPDRRRYAVEGEAPRHYIDLDIYPKEVQEDLASLSWSKAVEKYSEDTLMAYGVVPWQVVRMKYQLTDAFVKRDLPNILRLSADVGHYIADAHVPLHTTENYNGQMTNQIGIHGFWESRLPELFSNDYSFWIGQATYINNIHESIWDVVLSSHAALDSVFGFENELTLKMDDDKKFSVGERNGQTIKQYSKDFSKKYHKMLEGQVEKRMRSSVKMVGNFWYTCWVDAGQPNLDELGVFEFESNGDEVELKKAWLRQILKVRKEADDI</sequence>
<evidence type="ECO:0000313" key="1">
    <source>
        <dbReference type="EMBL" id="AWV98190.1"/>
    </source>
</evidence>
<accession>A0A2Z4GAX7</accession>
<dbReference type="OrthoDB" id="267579at2"/>
<dbReference type="Proteomes" id="UP000249873">
    <property type="component" value="Chromosome"/>
</dbReference>
<dbReference type="KEGG" id="als:DJ013_08390"/>
<protein>
    <submittedName>
        <fullName evidence="1">S1/P1 Nuclease</fullName>
    </submittedName>
</protein>
<dbReference type="InterPro" id="IPR008947">
    <property type="entry name" value="PLipase_C/P1_nuclease_dom_sf"/>
</dbReference>
<proteinExistence type="predicted"/>
<reference evidence="1 2" key="1">
    <citation type="submission" date="2018-05" db="EMBL/GenBank/DDBJ databases">
        <title>Complete genome sequence of Arcticibacterium luteifluviistationis SM1504T, a cytophagaceae bacterium isolated from Arctic surface seawater.</title>
        <authorList>
            <person name="Li Y."/>
            <person name="Qin Q.-L."/>
        </authorList>
    </citation>
    <scope>NUCLEOTIDE SEQUENCE [LARGE SCALE GENOMIC DNA]</scope>
    <source>
        <strain evidence="1 2">SM1504</strain>
    </source>
</reference>
<dbReference type="SUPFAM" id="SSF48537">
    <property type="entry name" value="Phospholipase C/P1 nuclease"/>
    <property type="match status" value="1"/>
</dbReference>
<dbReference type="AlphaFoldDB" id="A0A2Z4GAX7"/>
<dbReference type="GO" id="GO:0016788">
    <property type="term" value="F:hydrolase activity, acting on ester bonds"/>
    <property type="evidence" value="ECO:0007669"/>
    <property type="project" value="InterPro"/>
</dbReference>
<dbReference type="CDD" id="cd10981">
    <property type="entry name" value="ZnPC_S1P1"/>
    <property type="match status" value="1"/>
</dbReference>
<keyword evidence="2" id="KW-1185">Reference proteome</keyword>
<organism evidence="1 2">
    <name type="scientific">Arcticibacterium luteifluviistationis</name>
    <dbReference type="NCBI Taxonomy" id="1784714"/>
    <lineage>
        <taxon>Bacteria</taxon>
        <taxon>Pseudomonadati</taxon>
        <taxon>Bacteroidota</taxon>
        <taxon>Cytophagia</taxon>
        <taxon>Cytophagales</taxon>
        <taxon>Leadbetterellaceae</taxon>
        <taxon>Arcticibacterium</taxon>
    </lineage>
</organism>
<name>A0A2Z4GAX7_9BACT</name>
<dbReference type="Gene3D" id="1.10.575.10">
    <property type="entry name" value="P1 Nuclease"/>
    <property type="match status" value="1"/>
</dbReference>